<gene>
    <name evidence="3" type="ORF">B9Q54_03385</name>
    <name evidence="1" type="ORF">BU953_02475</name>
    <name evidence="2" type="ORF">C6T04_00585</name>
    <name evidence="4" type="ORF">DSX26_00915</name>
    <name evidence="5" type="ORF">DYU70_01105</name>
</gene>
<dbReference type="eggNOG" id="ENOG5032KMZ">
    <property type="taxonomic scope" value="Bacteria"/>
</dbReference>
<sequence>MERIVCLLIFFSFKLIAQDEFIFWAELSNKNLILFHQSQNLSPAMTRSENTISEFACEISYTDDDLKKLPRTELGMIDDDMSKAIKFDFLNAHKDELSDCFMGARISVKDIVKTDLLKAQNETYVKILPLRFSVEFGERNALIYYLKKK</sequence>
<evidence type="ECO:0000313" key="9">
    <source>
        <dbReference type="Proteomes" id="UP000411403"/>
    </source>
</evidence>
<dbReference type="KEGG" id="ccof:VC76_04985"/>
<dbReference type="KEGG" id="ccoo:ATE51_01570"/>
<dbReference type="EMBL" id="AACGUZ010000004">
    <property type="protein sequence ID" value="EAK5103315.1"/>
    <property type="molecule type" value="Genomic_DNA"/>
</dbReference>
<name>A0A0Q2U0S4_CAMCO</name>
<dbReference type="GeneID" id="66544017"/>
<dbReference type="Proteomes" id="UP000365807">
    <property type="component" value="Unassembled WGS sequence"/>
</dbReference>
<dbReference type="EMBL" id="AACSIE010000001">
    <property type="protein sequence ID" value="EAL9203775.1"/>
    <property type="molecule type" value="Genomic_DNA"/>
</dbReference>
<accession>A0A0Q2U0S4</accession>
<evidence type="ECO:0000313" key="7">
    <source>
        <dbReference type="Proteomes" id="UP000365807"/>
    </source>
</evidence>
<evidence type="ECO:0000313" key="1">
    <source>
        <dbReference type="EMBL" id="EAJ1076496.1"/>
    </source>
</evidence>
<dbReference type="OrthoDB" id="5358713at2"/>
<evidence type="ECO:0000313" key="8">
    <source>
        <dbReference type="Proteomes" id="UP000409545"/>
    </source>
</evidence>
<dbReference type="EMBL" id="AACQHW010000001">
    <property type="protein sequence ID" value="EAL6850027.1"/>
    <property type="molecule type" value="Genomic_DNA"/>
</dbReference>
<dbReference type="EMBL" id="AABUYW010000003">
    <property type="protein sequence ID" value="EAJ1076496.1"/>
    <property type="molecule type" value="Genomic_DNA"/>
</dbReference>
<evidence type="ECO:0000313" key="4">
    <source>
        <dbReference type="EMBL" id="EAL6850027.1"/>
    </source>
</evidence>
<dbReference type="Proteomes" id="UP000409545">
    <property type="component" value="Unassembled WGS sequence"/>
</dbReference>
<dbReference type="Proteomes" id="UP000411403">
    <property type="component" value="Unassembled WGS sequence"/>
</dbReference>
<organism evidence="1 10">
    <name type="scientific">Campylobacter coli</name>
    <dbReference type="NCBI Taxonomy" id="195"/>
    <lineage>
        <taxon>Bacteria</taxon>
        <taxon>Pseudomonadati</taxon>
        <taxon>Campylobacterota</taxon>
        <taxon>Epsilonproteobacteria</taxon>
        <taxon>Campylobacterales</taxon>
        <taxon>Campylobacteraceae</taxon>
        <taxon>Campylobacter</taxon>
    </lineage>
</organism>
<dbReference type="EMBL" id="AACGFG010000001">
    <property type="protein sequence ID" value="EAK4357432.1"/>
    <property type="molecule type" value="Genomic_DNA"/>
</dbReference>
<dbReference type="RefSeq" id="WP_002779058.1">
    <property type="nucleotide sequence ID" value="NZ_AANHVQ020000008.1"/>
</dbReference>
<dbReference type="STRING" id="195.ATE51_01570"/>
<dbReference type="AlphaFoldDB" id="A0A0Q2U0S4"/>
<evidence type="ECO:0000313" key="10">
    <source>
        <dbReference type="Proteomes" id="UP000557830"/>
    </source>
</evidence>
<reference evidence="8 10" key="1">
    <citation type="submission" date="2018-05" db="EMBL/GenBank/DDBJ databases">
        <authorList>
            <consortium name="NARMS: The National Antimicrobial Resistance Monitoring System"/>
        </authorList>
    </citation>
    <scope>NUCLEOTIDE SEQUENCE [LARGE SCALE GENOMIC DNA]</scope>
    <source>
        <strain evidence="5 9">CVM N17C171</strain>
        <strain evidence="4 6">CVM N17C548</strain>
        <strain evidence="2 7">FSIS11807978</strain>
        <strain evidence="1 10">FSIS1609200</strain>
        <strain evidence="3 8">FSIS1711007</strain>
    </source>
</reference>
<protein>
    <submittedName>
        <fullName evidence="1">Uncharacterized protein</fullName>
    </submittedName>
</protein>
<evidence type="ECO:0000313" key="2">
    <source>
        <dbReference type="EMBL" id="EAK4357432.1"/>
    </source>
</evidence>
<evidence type="ECO:0000313" key="3">
    <source>
        <dbReference type="EMBL" id="EAK5103315.1"/>
    </source>
</evidence>
<evidence type="ECO:0000313" key="5">
    <source>
        <dbReference type="EMBL" id="EAL9203775.1"/>
    </source>
</evidence>
<evidence type="ECO:0000313" key="6">
    <source>
        <dbReference type="Proteomes" id="UP000352088"/>
    </source>
</evidence>
<proteinExistence type="predicted"/>
<dbReference type="Proteomes" id="UP000557830">
    <property type="component" value="Unassembled WGS sequence"/>
</dbReference>
<dbReference type="Proteomes" id="UP000352088">
    <property type="component" value="Unassembled WGS sequence"/>
</dbReference>
<comment type="caution">
    <text evidence="1">The sequence shown here is derived from an EMBL/GenBank/DDBJ whole genome shotgun (WGS) entry which is preliminary data.</text>
</comment>